<keyword evidence="2" id="KW-1185">Reference proteome</keyword>
<dbReference type="EMBL" id="SWFT01000064">
    <property type="protein sequence ID" value="KAA8904129.1"/>
    <property type="molecule type" value="Genomic_DNA"/>
</dbReference>
<dbReference type="OrthoDB" id="5358702at2759"/>
<proteinExistence type="predicted"/>
<sequence length="295" mass="33776">MELALRLYDAIHTSQCPLKVISIIPGEQQFSVVTDDDQRTLEIGVSMDTYLALFKQCHDLQHAELELWDEYILTVGYLFTTNENHTMILRHWEAVQRLVAERGPQFLDTELDVVSTLIASRLSRINKSSSLWLLIRKLVAQKGLPLTESSMARVMASLRHHFANYYAANFVRWYVAVLLDQGQDITSILEAVVAECRANLRDVSLWSLLGFILAPEVEGYVSEYERFGGSKRGLFNTKRHQMEMQQVAVDQIQWLLSVKCPYENPFVVLRQVVGERVFDQVVPDPVINVTQSAFI</sequence>
<reference evidence="1 2" key="1">
    <citation type="submission" date="2019-07" db="EMBL/GenBank/DDBJ databases">
        <title>Genome assembly of two rare yeast pathogens: Diutina rugosa and Trichomonascus ciferrii.</title>
        <authorList>
            <person name="Mixao V."/>
            <person name="Saus E."/>
            <person name="Hansen A."/>
            <person name="Lass-Flor C."/>
            <person name="Gabaldon T."/>
        </authorList>
    </citation>
    <scope>NUCLEOTIDE SEQUENCE [LARGE SCALE GENOMIC DNA]</scope>
    <source>
        <strain evidence="1 2">CBS 613</strain>
    </source>
</reference>
<dbReference type="AlphaFoldDB" id="A0A642UTT1"/>
<dbReference type="RefSeq" id="XP_034013214.1">
    <property type="nucleotide sequence ID" value="XM_034154694.1"/>
</dbReference>
<organism evidence="1 2">
    <name type="scientific">Diutina rugosa</name>
    <name type="common">Yeast</name>
    <name type="synonym">Candida rugosa</name>
    <dbReference type="NCBI Taxonomy" id="5481"/>
    <lineage>
        <taxon>Eukaryota</taxon>
        <taxon>Fungi</taxon>
        <taxon>Dikarya</taxon>
        <taxon>Ascomycota</taxon>
        <taxon>Saccharomycotina</taxon>
        <taxon>Pichiomycetes</taxon>
        <taxon>Debaryomycetaceae</taxon>
        <taxon>Diutina</taxon>
    </lineage>
</organism>
<name>A0A642UTT1_DIURU</name>
<evidence type="ECO:0000313" key="1">
    <source>
        <dbReference type="EMBL" id="KAA8904129.1"/>
    </source>
</evidence>
<gene>
    <name evidence="1" type="ORF">DIURU_002081</name>
</gene>
<dbReference type="Proteomes" id="UP000449547">
    <property type="component" value="Unassembled WGS sequence"/>
</dbReference>
<comment type="caution">
    <text evidence="1">The sequence shown here is derived from an EMBL/GenBank/DDBJ whole genome shotgun (WGS) entry which is preliminary data.</text>
</comment>
<evidence type="ECO:0000313" key="2">
    <source>
        <dbReference type="Proteomes" id="UP000449547"/>
    </source>
</evidence>
<dbReference type="GeneID" id="54780732"/>
<accession>A0A642UTT1</accession>
<dbReference type="OMA" id="HFANYYA"/>
<dbReference type="VEuPathDB" id="FungiDB:DIURU_002081"/>
<protein>
    <submittedName>
        <fullName evidence="1">Uncharacterized protein</fullName>
    </submittedName>
</protein>